<feature type="transmembrane region" description="Helical" evidence="1">
    <location>
        <begin position="302"/>
        <end position="321"/>
    </location>
</feature>
<reference evidence="2" key="2">
    <citation type="submission" date="2020-10" db="EMBL/GenBank/DDBJ databases">
        <authorList>
            <consortium name="NCBI Pathogen Detection Project"/>
        </authorList>
    </citation>
    <scope>NUCLEOTIDE SEQUENCE</scope>
    <source>
        <strain evidence="2">CAVp300</strain>
    </source>
</reference>
<feature type="transmembrane region" description="Helical" evidence="1">
    <location>
        <begin position="159"/>
        <end position="188"/>
    </location>
</feature>
<proteinExistence type="predicted"/>
<dbReference type="RefSeq" id="WP_047368980.1">
    <property type="nucleotide sequence ID" value="NZ_CABMNU010000005.1"/>
</dbReference>
<evidence type="ECO:0000313" key="3">
    <source>
        <dbReference type="Proteomes" id="UP000867740"/>
    </source>
</evidence>
<feature type="transmembrane region" description="Helical" evidence="1">
    <location>
        <begin position="274"/>
        <end position="296"/>
    </location>
</feature>
<organism evidence="2 3">
    <name type="scientific">Kluyvera intermedia</name>
    <name type="common">Enterobacter intermedius</name>
    <dbReference type="NCBI Taxonomy" id="61648"/>
    <lineage>
        <taxon>Bacteria</taxon>
        <taxon>Pseudomonadati</taxon>
        <taxon>Pseudomonadota</taxon>
        <taxon>Gammaproteobacteria</taxon>
        <taxon>Enterobacterales</taxon>
        <taxon>Enterobacteriaceae</taxon>
        <taxon>Kluyvera</taxon>
    </lineage>
</organism>
<comment type="caution">
    <text evidence="2">The sequence shown here is derived from an EMBL/GenBank/DDBJ whole genome shotgun (WGS) entry which is preliminary data.</text>
</comment>
<evidence type="ECO:0000313" key="2">
    <source>
        <dbReference type="EMBL" id="HAT3583870.1"/>
    </source>
</evidence>
<feature type="transmembrane region" description="Helical" evidence="1">
    <location>
        <begin position="97"/>
        <end position="118"/>
    </location>
</feature>
<accession>A0A9P3WHV7</accession>
<reference evidence="2" key="1">
    <citation type="journal article" date="2018" name="Genome Biol.">
        <title>SKESA: strategic k-mer extension for scrupulous assemblies.</title>
        <authorList>
            <person name="Souvorov A."/>
            <person name="Agarwala R."/>
            <person name="Lipman D.J."/>
        </authorList>
    </citation>
    <scope>NUCLEOTIDE SEQUENCE</scope>
    <source>
        <strain evidence="2">CAVp300</strain>
    </source>
</reference>
<feature type="transmembrane region" description="Helical" evidence="1">
    <location>
        <begin position="124"/>
        <end position="147"/>
    </location>
</feature>
<protein>
    <submittedName>
        <fullName evidence="2">Uncharacterized protein</fullName>
    </submittedName>
</protein>
<dbReference type="Pfam" id="PF19528">
    <property type="entry name" value="DUF6056"/>
    <property type="match status" value="1"/>
</dbReference>
<feature type="transmembrane region" description="Helical" evidence="1">
    <location>
        <begin position="69"/>
        <end position="90"/>
    </location>
</feature>
<dbReference type="AlphaFoldDB" id="A0A9P3WHV7"/>
<feature type="transmembrane region" description="Helical" evidence="1">
    <location>
        <begin position="330"/>
        <end position="351"/>
    </location>
</feature>
<keyword evidence="1" id="KW-0812">Transmembrane</keyword>
<sequence length="542" mass="61794">MKISSILTIAAIFILVLIPSLHVPHLADDYFYMGIANMHAQLEHYNEWSGRVITNVFSAYMIKYANHSFYMGLNAAAFTTIVVLISSLPYTLLHGKFSVSPVGLIIIFTLMWIANPALAETSFWFVGAANYLWPSMYVALFMVIVSLQKEKLSVWKIPFALAMGFMAGCSNENTSVVLILLTIGYFFHTNKFKISYPYLTGLLVGSAVLLLSPGSAKRSLAFTDWHALSFVGKLDLQLFTRFPDSFMGFWQVYLVIIFMALCHSASGEKNRKPFFYGLFFFISAIMCNAAFLASPYMPERAYSGTLFMLLITTSFIFYAVMDITCKITKWIVITSITTFCFVYLIPSYVFFTHSVIRTWEQEKIRMEMLNEQISNGNRNPVIPNYYLPRLLKKTDGYPNFQNPYMLHHFGVNSIIEKEMGFDYSALNKCSYIKVDQSIFNGITLDSVCLLNDKISGDKKIVYRIIGDINKLFNNGNALYSHVFMQNGQTFNKDTVVQAVFMAGYWYTYSDAINLELDKIKDIKIGIYNSKTMEIYSNIIIKP</sequence>
<dbReference type="EMBL" id="DACSUM010000043">
    <property type="protein sequence ID" value="HAT3583870.1"/>
    <property type="molecule type" value="Genomic_DNA"/>
</dbReference>
<gene>
    <name evidence="2" type="ORF">I8531_004220</name>
</gene>
<name>A0A9P3WHV7_KLUIN</name>
<feature type="transmembrane region" description="Helical" evidence="1">
    <location>
        <begin position="194"/>
        <end position="212"/>
    </location>
</feature>
<keyword evidence="1" id="KW-0472">Membrane</keyword>
<dbReference type="InterPro" id="IPR045691">
    <property type="entry name" value="DUF6056"/>
</dbReference>
<keyword evidence="1" id="KW-1133">Transmembrane helix</keyword>
<feature type="transmembrane region" description="Helical" evidence="1">
    <location>
        <begin position="245"/>
        <end position="262"/>
    </location>
</feature>
<evidence type="ECO:0000256" key="1">
    <source>
        <dbReference type="SAM" id="Phobius"/>
    </source>
</evidence>
<dbReference type="Proteomes" id="UP000867740">
    <property type="component" value="Unassembled WGS sequence"/>
</dbReference>